<accession>A0ABU2WEQ8</accession>
<dbReference type="Pfam" id="PF05166">
    <property type="entry name" value="YcgL"/>
    <property type="match status" value="1"/>
</dbReference>
<reference evidence="2 3" key="1">
    <citation type="submission" date="2023-09" db="EMBL/GenBank/DDBJ databases">
        <authorList>
            <person name="Rey-Velasco X."/>
        </authorList>
    </citation>
    <scope>NUCLEOTIDE SEQUENCE [LARGE SCALE GENOMIC DNA]</scope>
    <source>
        <strain evidence="2 3">W345</strain>
    </source>
</reference>
<dbReference type="PROSITE" id="PS51648">
    <property type="entry name" value="YCGL"/>
    <property type="match status" value="1"/>
</dbReference>
<dbReference type="RefSeq" id="WP_311363745.1">
    <property type="nucleotide sequence ID" value="NZ_JAVRIC010000003.1"/>
</dbReference>
<evidence type="ECO:0000259" key="1">
    <source>
        <dbReference type="PROSITE" id="PS51648"/>
    </source>
</evidence>
<keyword evidence="3" id="KW-1185">Reference proteome</keyword>
<dbReference type="PANTHER" id="PTHR38109:SF1">
    <property type="entry name" value="PROTEIN YCGL"/>
    <property type="match status" value="1"/>
</dbReference>
<sequence>MTSIHPEQVPNLNCLVLRCSRQSEMYLYLREGLDLDSLPPALLRRLGKLDEVMRLSLGPTSRLARVDVRRVVEALKNTGYFLQLPPGGLVEAPLNQGG</sequence>
<dbReference type="InterPro" id="IPR027354">
    <property type="entry name" value="YcgL_dom"/>
</dbReference>
<evidence type="ECO:0000313" key="2">
    <source>
        <dbReference type="EMBL" id="MDT0496352.1"/>
    </source>
</evidence>
<evidence type="ECO:0000313" key="3">
    <source>
        <dbReference type="Proteomes" id="UP001254608"/>
    </source>
</evidence>
<dbReference type="Proteomes" id="UP001254608">
    <property type="component" value="Unassembled WGS sequence"/>
</dbReference>
<dbReference type="Gene3D" id="3.10.510.20">
    <property type="entry name" value="YcgL domain"/>
    <property type="match status" value="1"/>
</dbReference>
<comment type="caution">
    <text evidence="2">The sequence shown here is derived from an EMBL/GenBank/DDBJ whole genome shotgun (WGS) entry which is preliminary data.</text>
</comment>
<proteinExistence type="predicted"/>
<dbReference type="EMBL" id="JAVRIC010000003">
    <property type="protein sequence ID" value="MDT0496352.1"/>
    <property type="molecule type" value="Genomic_DNA"/>
</dbReference>
<feature type="domain" description="YcgL" evidence="1">
    <location>
        <begin position="12"/>
        <end position="98"/>
    </location>
</feature>
<dbReference type="InterPro" id="IPR038068">
    <property type="entry name" value="YcgL-like_sf"/>
</dbReference>
<gene>
    <name evidence="2" type="ORF">RM530_03085</name>
</gene>
<dbReference type="PANTHER" id="PTHR38109">
    <property type="entry name" value="PROTEIN YCGL"/>
    <property type="match status" value="1"/>
</dbReference>
<dbReference type="SUPFAM" id="SSF160191">
    <property type="entry name" value="YcgL-like"/>
    <property type="match status" value="1"/>
</dbReference>
<protein>
    <submittedName>
        <fullName evidence="2">YcgL domain-containing protein</fullName>
    </submittedName>
</protein>
<name>A0ABU2WEQ8_9GAMM</name>
<organism evidence="2 3">
    <name type="scientific">Banduia mediterranea</name>
    <dbReference type="NCBI Taxonomy" id="3075609"/>
    <lineage>
        <taxon>Bacteria</taxon>
        <taxon>Pseudomonadati</taxon>
        <taxon>Pseudomonadota</taxon>
        <taxon>Gammaproteobacteria</taxon>
        <taxon>Nevskiales</taxon>
        <taxon>Algiphilaceae</taxon>
        <taxon>Banduia</taxon>
    </lineage>
</organism>